<dbReference type="EMBL" id="QZKU01000134">
    <property type="protein sequence ID" value="RJP15564.1"/>
    <property type="molecule type" value="Genomic_DNA"/>
</dbReference>
<gene>
    <name evidence="1" type="ORF">C4520_20095</name>
</gene>
<proteinExistence type="predicted"/>
<evidence type="ECO:0000313" key="2">
    <source>
        <dbReference type="Proteomes" id="UP000265882"/>
    </source>
</evidence>
<dbReference type="AlphaFoldDB" id="A0A3A4NJR7"/>
<protein>
    <submittedName>
        <fullName evidence="1">Uncharacterized protein</fullName>
    </submittedName>
</protein>
<name>A0A3A4NJR7_ABYX5</name>
<accession>A0A3A4NJR7</accession>
<comment type="caution">
    <text evidence="1">The sequence shown here is derived from an EMBL/GenBank/DDBJ whole genome shotgun (WGS) entry which is preliminary data.</text>
</comment>
<dbReference type="Proteomes" id="UP000265882">
    <property type="component" value="Unassembled WGS sequence"/>
</dbReference>
<sequence length="111" mass="12632">MVCDIAYSQKRPPQERLLKIALSISYDIKYVKLCCANYLEIRGGQSAPPHRFFGNEKQGRHSLKKAFTKGVKSNLIFDKVFCYSELTVKRMCLSAASARFPLFDTLPLPQV</sequence>
<organism evidence="1 2">
    <name type="scientific">Abyssobacteria bacterium (strain SURF_5)</name>
    <dbReference type="NCBI Taxonomy" id="2093360"/>
    <lineage>
        <taxon>Bacteria</taxon>
        <taxon>Pseudomonadati</taxon>
        <taxon>Candidatus Hydrogenedentota</taxon>
        <taxon>Candidatus Abyssobacteria</taxon>
    </lineage>
</organism>
<reference evidence="1 2" key="1">
    <citation type="journal article" date="2017" name="ISME J.">
        <title>Energy and carbon metabolisms in a deep terrestrial subsurface fluid microbial community.</title>
        <authorList>
            <person name="Momper L."/>
            <person name="Jungbluth S.P."/>
            <person name="Lee M.D."/>
            <person name="Amend J.P."/>
        </authorList>
    </citation>
    <scope>NUCLEOTIDE SEQUENCE [LARGE SCALE GENOMIC DNA]</scope>
    <source>
        <strain evidence="1">SURF_5</strain>
    </source>
</reference>
<evidence type="ECO:0000313" key="1">
    <source>
        <dbReference type="EMBL" id="RJP15564.1"/>
    </source>
</evidence>